<proteinExistence type="predicted"/>
<feature type="compositionally biased region" description="Polar residues" evidence="1">
    <location>
        <begin position="37"/>
        <end position="52"/>
    </location>
</feature>
<dbReference type="EMBL" id="OZ034815">
    <property type="protein sequence ID" value="CAL1369117.1"/>
    <property type="molecule type" value="Genomic_DNA"/>
</dbReference>
<name>A0AAV2D734_9ROSI</name>
<keyword evidence="3" id="KW-1185">Reference proteome</keyword>
<evidence type="ECO:0000313" key="2">
    <source>
        <dbReference type="EMBL" id="CAL1369117.1"/>
    </source>
</evidence>
<protein>
    <submittedName>
        <fullName evidence="2">Uncharacterized protein</fullName>
    </submittedName>
</protein>
<accession>A0AAV2D734</accession>
<dbReference type="Proteomes" id="UP001497516">
    <property type="component" value="Chromosome 2"/>
</dbReference>
<evidence type="ECO:0000313" key="3">
    <source>
        <dbReference type="Proteomes" id="UP001497516"/>
    </source>
</evidence>
<dbReference type="AlphaFoldDB" id="A0AAV2D734"/>
<feature type="region of interest" description="Disordered" evidence="1">
    <location>
        <begin position="23"/>
        <end position="86"/>
    </location>
</feature>
<reference evidence="2 3" key="1">
    <citation type="submission" date="2024-04" db="EMBL/GenBank/DDBJ databases">
        <authorList>
            <person name="Fracassetti M."/>
        </authorList>
    </citation>
    <scope>NUCLEOTIDE SEQUENCE [LARGE SCALE GENOMIC DNA]</scope>
</reference>
<sequence length="86" mass="9503">MHLNDEEMFVEDNKRSREMMLADSFMPSPGPQPLLLETSSGHSGGAPTTTLQGEDDPPAKRQLMETEVLPQDDLEPANSEWPHGAE</sequence>
<evidence type="ECO:0000256" key="1">
    <source>
        <dbReference type="SAM" id="MobiDB-lite"/>
    </source>
</evidence>
<gene>
    <name evidence="2" type="ORF">LTRI10_LOCUS11897</name>
</gene>
<organism evidence="2 3">
    <name type="scientific">Linum trigynum</name>
    <dbReference type="NCBI Taxonomy" id="586398"/>
    <lineage>
        <taxon>Eukaryota</taxon>
        <taxon>Viridiplantae</taxon>
        <taxon>Streptophyta</taxon>
        <taxon>Embryophyta</taxon>
        <taxon>Tracheophyta</taxon>
        <taxon>Spermatophyta</taxon>
        <taxon>Magnoliopsida</taxon>
        <taxon>eudicotyledons</taxon>
        <taxon>Gunneridae</taxon>
        <taxon>Pentapetalae</taxon>
        <taxon>rosids</taxon>
        <taxon>fabids</taxon>
        <taxon>Malpighiales</taxon>
        <taxon>Linaceae</taxon>
        <taxon>Linum</taxon>
    </lineage>
</organism>